<dbReference type="AlphaFoldDB" id="A0AAE6FVG8"/>
<protein>
    <recommendedName>
        <fullName evidence="1">Methyltransferase type 11 domain-containing protein</fullName>
    </recommendedName>
</protein>
<dbReference type="PANTHER" id="PTHR43591">
    <property type="entry name" value="METHYLTRANSFERASE"/>
    <property type="match status" value="1"/>
</dbReference>
<dbReference type="Gene3D" id="3.40.50.150">
    <property type="entry name" value="Vaccinia Virus protein VP39"/>
    <property type="match status" value="1"/>
</dbReference>
<name>A0AAE6FVG8_MYXXA</name>
<dbReference type="Pfam" id="PF08241">
    <property type="entry name" value="Methyltransf_11"/>
    <property type="match status" value="1"/>
</dbReference>
<evidence type="ECO:0000259" key="1">
    <source>
        <dbReference type="Pfam" id="PF08241"/>
    </source>
</evidence>
<dbReference type="InterPro" id="IPR029063">
    <property type="entry name" value="SAM-dependent_MTases_sf"/>
</dbReference>
<evidence type="ECO:0000313" key="2">
    <source>
        <dbReference type="EMBL" id="QDE65942.1"/>
    </source>
</evidence>
<gene>
    <name evidence="2" type="ORF">BHS09_02385</name>
</gene>
<dbReference type="Proteomes" id="UP000320179">
    <property type="component" value="Chromosome"/>
</dbReference>
<sequence length="101" mass="11575">MRYYDGTGSVDYRVADAYVLPFDDGCFDVVTCMDFLEHVEEPARVVAEAARVLAPGGLFFFHTFNRNWLAGLIIIQAVEWFVPNKPDHLHVLRLFITPEEL</sequence>
<dbReference type="RefSeq" id="WP_201800547.1">
    <property type="nucleotide sequence ID" value="NZ_CP017173.1"/>
</dbReference>
<accession>A0AAE6FVG8</accession>
<dbReference type="SUPFAM" id="SSF53335">
    <property type="entry name" value="S-adenosyl-L-methionine-dependent methyltransferases"/>
    <property type="match status" value="1"/>
</dbReference>
<organism evidence="2 3">
    <name type="scientific">Myxococcus xanthus</name>
    <dbReference type="NCBI Taxonomy" id="34"/>
    <lineage>
        <taxon>Bacteria</taxon>
        <taxon>Pseudomonadati</taxon>
        <taxon>Myxococcota</taxon>
        <taxon>Myxococcia</taxon>
        <taxon>Myxococcales</taxon>
        <taxon>Cystobacterineae</taxon>
        <taxon>Myxococcaceae</taxon>
        <taxon>Myxococcus</taxon>
    </lineage>
</organism>
<evidence type="ECO:0000313" key="3">
    <source>
        <dbReference type="Proteomes" id="UP000320179"/>
    </source>
</evidence>
<dbReference type="GO" id="GO:0008757">
    <property type="term" value="F:S-adenosylmethionine-dependent methyltransferase activity"/>
    <property type="evidence" value="ECO:0007669"/>
    <property type="project" value="InterPro"/>
</dbReference>
<feature type="domain" description="Methyltransferase type 11" evidence="1">
    <location>
        <begin position="9"/>
        <end position="61"/>
    </location>
</feature>
<proteinExistence type="predicted"/>
<reference evidence="2 3" key="1">
    <citation type="journal article" date="2019" name="Science">
        <title>Social genes are selection hotspots in kin groups of a soil microbe.</title>
        <authorList>
            <person name="Wielgoss S."/>
            <person name="Wolfensberger R."/>
            <person name="Sun L."/>
            <person name="Fiegna F."/>
            <person name="Velicer G.J."/>
        </authorList>
    </citation>
    <scope>NUCLEOTIDE SEQUENCE [LARGE SCALE GENOMIC DNA]</scope>
    <source>
        <strain evidence="2 3">MC3.5.9c15</strain>
    </source>
</reference>
<dbReference type="InterPro" id="IPR013216">
    <property type="entry name" value="Methyltransf_11"/>
</dbReference>
<dbReference type="CDD" id="cd02440">
    <property type="entry name" value="AdoMet_MTases"/>
    <property type="match status" value="1"/>
</dbReference>
<dbReference type="EMBL" id="CP017174">
    <property type="protein sequence ID" value="QDE65942.1"/>
    <property type="molecule type" value="Genomic_DNA"/>
</dbReference>